<evidence type="ECO:0000313" key="2">
    <source>
        <dbReference type="Proteomes" id="UP000004067"/>
    </source>
</evidence>
<protein>
    <submittedName>
        <fullName evidence="1">Uncharacterized protein</fullName>
    </submittedName>
</protein>
<organism evidence="1 2">
    <name type="scientific">Centipeda periodontii DSM 2778</name>
    <dbReference type="NCBI Taxonomy" id="888060"/>
    <lineage>
        <taxon>Bacteria</taxon>
        <taxon>Bacillati</taxon>
        <taxon>Bacillota</taxon>
        <taxon>Negativicutes</taxon>
        <taxon>Selenomonadales</taxon>
        <taxon>Selenomonadaceae</taxon>
        <taxon>Centipeda</taxon>
    </lineage>
</organism>
<gene>
    <name evidence="1" type="ORF">HMPREF9081_1434</name>
</gene>
<accession>F5RME8</accession>
<keyword evidence="2" id="KW-1185">Reference proteome</keyword>
<reference evidence="1 2" key="1">
    <citation type="submission" date="2011-04" db="EMBL/GenBank/DDBJ databases">
        <authorList>
            <person name="Muzny D."/>
            <person name="Qin X."/>
            <person name="Deng J."/>
            <person name="Jiang H."/>
            <person name="Liu Y."/>
            <person name="Qu J."/>
            <person name="Song X.-Z."/>
            <person name="Zhang L."/>
            <person name="Thornton R."/>
            <person name="Coyle M."/>
            <person name="Francisco L."/>
            <person name="Jackson L."/>
            <person name="Javaid M."/>
            <person name="Korchina V."/>
            <person name="Kovar C."/>
            <person name="Mata R."/>
            <person name="Mathew T."/>
            <person name="Ngo R."/>
            <person name="Nguyen L."/>
            <person name="Nguyen N."/>
            <person name="Okwuonu G."/>
            <person name="Ongeri F."/>
            <person name="Pham C."/>
            <person name="Simmons D."/>
            <person name="Wilczek-Boney K."/>
            <person name="Hale W."/>
            <person name="Jakkamsetti A."/>
            <person name="Pham P."/>
            <person name="Ruth R."/>
            <person name="San Lucas F."/>
            <person name="Warren J."/>
            <person name="Zhang J."/>
            <person name="Zhao Z."/>
            <person name="Zhou C."/>
            <person name="Zhu D."/>
            <person name="Lee S."/>
            <person name="Bess C."/>
            <person name="Blankenburg K."/>
            <person name="Forbes L."/>
            <person name="Fu Q."/>
            <person name="Gubbala S."/>
            <person name="Hirani K."/>
            <person name="Jayaseelan J.C."/>
            <person name="Lara F."/>
            <person name="Munidasa M."/>
            <person name="Palculict T."/>
            <person name="Patil S."/>
            <person name="Pu L.-L."/>
            <person name="Saada N."/>
            <person name="Tang L."/>
            <person name="Weissenberger G."/>
            <person name="Zhu Y."/>
            <person name="Hemphill L."/>
            <person name="Shang Y."/>
            <person name="Youmans B."/>
            <person name="Ayvaz T."/>
            <person name="Ross M."/>
            <person name="Santibanez J."/>
            <person name="Aqrawi P."/>
            <person name="Gross S."/>
            <person name="Joshi V."/>
            <person name="Fowler G."/>
            <person name="Nazareth L."/>
            <person name="Reid J."/>
            <person name="Worley K."/>
            <person name="Petrosino J."/>
            <person name="Highlander S."/>
            <person name="Gibbs R."/>
        </authorList>
    </citation>
    <scope>NUCLEOTIDE SEQUENCE [LARGE SCALE GENOMIC DNA]</scope>
    <source>
        <strain evidence="1 2">DSM 2778</strain>
    </source>
</reference>
<dbReference type="HOGENOM" id="CLU_3133742_0_0_9"/>
<dbReference type="EMBL" id="AFHQ01000033">
    <property type="protein sequence ID" value="EGK59839.1"/>
    <property type="molecule type" value="Genomic_DNA"/>
</dbReference>
<name>F5RME8_9FIRM</name>
<dbReference type="Proteomes" id="UP000004067">
    <property type="component" value="Unassembled WGS sequence"/>
</dbReference>
<dbReference type="STRING" id="888060.HMPREF9081_1434"/>
<sequence>MNGSDHFSCGFRVAVRSFFFTAMMSETALSHVATMEDFLRSLYFRVDEF</sequence>
<comment type="caution">
    <text evidence="1">The sequence shown here is derived from an EMBL/GenBank/DDBJ whole genome shotgun (WGS) entry which is preliminary data.</text>
</comment>
<proteinExistence type="predicted"/>
<evidence type="ECO:0000313" key="1">
    <source>
        <dbReference type="EMBL" id="EGK59839.1"/>
    </source>
</evidence>
<dbReference type="AlphaFoldDB" id="F5RME8"/>